<name>A0AAE1X6W4_9LAMI</name>
<feature type="domain" description="PPM-type phosphatase" evidence="2">
    <location>
        <begin position="93"/>
        <end position="291"/>
    </location>
</feature>
<dbReference type="InterPro" id="IPR001932">
    <property type="entry name" value="PPM-type_phosphatase-like_dom"/>
</dbReference>
<gene>
    <name evidence="3" type="ORF">Sango_0596300</name>
</gene>
<feature type="region of interest" description="Disordered" evidence="1">
    <location>
        <begin position="1"/>
        <end position="25"/>
    </location>
</feature>
<dbReference type="EMBL" id="JACGWL010000003">
    <property type="protein sequence ID" value="KAK4405898.1"/>
    <property type="molecule type" value="Genomic_DNA"/>
</dbReference>
<reference evidence="3" key="1">
    <citation type="submission" date="2020-06" db="EMBL/GenBank/DDBJ databases">
        <authorList>
            <person name="Li T."/>
            <person name="Hu X."/>
            <person name="Zhang T."/>
            <person name="Song X."/>
            <person name="Zhang H."/>
            <person name="Dai N."/>
            <person name="Sheng W."/>
            <person name="Hou X."/>
            <person name="Wei L."/>
        </authorList>
    </citation>
    <scope>NUCLEOTIDE SEQUENCE</scope>
    <source>
        <strain evidence="3">K16</strain>
        <tissue evidence="3">Leaf</tissue>
    </source>
</reference>
<dbReference type="SMART" id="SM00332">
    <property type="entry name" value="PP2Cc"/>
    <property type="match status" value="1"/>
</dbReference>
<organism evidence="3 4">
    <name type="scientific">Sesamum angolense</name>
    <dbReference type="NCBI Taxonomy" id="2727404"/>
    <lineage>
        <taxon>Eukaryota</taxon>
        <taxon>Viridiplantae</taxon>
        <taxon>Streptophyta</taxon>
        <taxon>Embryophyta</taxon>
        <taxon>Tracheophyta</taxon>
        <taxon>Spermatophyta</taxon>
        <taxon>Magnoliopsida</taxon>
        <taxon>eudicotyledons</taxon>
        <taxon>Gunneridae</taxon>
        <taxon>Pentapetalae</taxon>
        <taxon>asterids</taxon>
        <taxon>lamiids</taxon>
        <taxon>Lamiales</taxon>
        <taxon>Pedaliaceae</taxon>
        <taxon>Sesamum</taxon>
    </lineage>
</organism>
<dbReference type="PANTHER" id="PTHR47992">
    <property type="entry name" value="PROTEIN PHOSPHATASE"/>
    <property type="match status" value="1"/>
</dbReference>
<evidence type="ECO:0000256" key="1">
    <source>
        <dbReference type="SAM" id="MobiDB-lite"/>
    </source>
</evidence>
<sequence>MSSSKGGDRCPVPPPPLSTRGWQPDLGQCRPDHVADNYMPATEKKTKTHLLFPFSLNHGTQASSPEDQALCFLKKYHEMQGIKLRRFMPGNGRKEDERKREWEEREQMEECELWFFGVFDDGIGEGITKYLQSHFFDKTMPKELRMGKKSKEAMERAHLNARAHLTDRDEMEETPWKLGSASAMVINGEKLVMAYMGDYSGVICRDGGDSRTTSGTKSSKGSELVVGSERIDSETEFVILASTGVWEVMRHQEAVNLIRHIEDPQAAAECLATEALTRMSRSKISCLIIRFD</sequence>
<accession>A0AAE1X6W4</accession>
<dbReference type="PROSITE" id="PS51746">
    <property type="entry name" value="PPM_2"/>
    <property type="match status" value="1"/>
</dbReference>
<dbReference type="Gene3D" id="3.60.40.10">
    <property type="entry name" value="PPM-type phosphatase domain"/>
    <property type="match status" value="2"/>
</dbReference>
<reference evidence="3" key="2">
    <citation type="journal article" date="2024" name="Plant">
        <title>Genomic evolution and insights into agronomic trait innovations of Sesamum species.</title>
        <authorList>
            <person name="Miao H."/>
            <person name="Wang L."/>
            <person name="Qu L."/>
            <person name="Liu H."/>
            <person name="Sun Y."/>
            <person name="Le M."/>
            <person name="Wang Q."/>
            <person name="Wei S."/>
            <person name="Zheng Y."/>
            <person name="Lin W."/>
            <person name="Duan Y."/>
            <person name="Cao H."/>
            <person name="Xiong S."/>
            <person name="Wang X."/>
            <person name="Wei L."/>
            <person name="Li C."/>
            <person name="Ma Q."/>
            <person name="Ju M."/>
            <person name="Zhao R."/>
            <person name="Li G."/>
            <person name="Mu C."/>
            <person name="Tian Q."/>
            <person name="Mei H."/>
            <person name="Zhang T."/>
            <person name="Gao T."/>
            <person name="Zhang H."/>
        </authorList>
    </citation>
    <scope>NUCLEOTIDE SEQUENCE</scope>
    <source>
        <strain evidence="3">K16</strain>
    </source>
</reference>
<dbReference type="CDD" id="cd00143">
    <property type="entry name" value="PP2Cc"/>
    <property type="match status" value="1"/>
</dbReference>
<evidence type="ECO:0000313" key="3">
    <source>
        <dbReference type="EMBL" id="KAK4405898.1"/>
    </source>
</evidence>
<dbReference type="GO" id="GO:0004722">
    <property type="term" value="F:protein serine/threonine phosphatase activity"/>
    <property type="evidence" value="ECO:0007669"/>
    <property type="project" value="InterPro"/>
</dbReference>
<protein>
    <recommendedName>
        <fullName evidence="2">PPM-type phosphatase domain-containing protein</fullName>
    </recommendedName>
</protein>
<proteinExistence type="predicted"/>
<comment type="caution">
    <text evidence="3">The sequence shown here is derived from an EMBL/GenBank/DDBJ whole genome shotgun (WGS) entry which is preliminary data.</text>
</comment>
<dbReference type="AlphaFoldDB" id="A0AAE1X6W4"/>
<dbReference type="SUPFAM" id="SSF81606">
    <property type="entry name" value="PP2C-like"/>
    <property type="match status" value="1"/>
</dbReference>
<dbReference type="Proteomes" id="UP001289374">
    <property type="component" value="Unassembled WGS sequence"/>
</dbReference>
<dbReference type="Pfam" id="PF00481">
    <property type="entry name" value="PP2C"/>
    <property type="match status" value="2"/>
</dbReference>
<evidence type="ECO:0000313" key="4">
    <source>
        <dbReference type="Proteomes" id="UP001289374"/>
    </source>
</evidence>
<dbReference type="InterPro" id="IPR015655">
    <property type="entry name" value="PP2C"/>
</dbReference>
<dbReference type="InterPro" id="IPR036457">
    <property type="entry name" value="PPM-type-like_dom_sf"/>
</dbReference>
<evidence type="ECO:0000259" key="2">
    <source>
        <dbReference type="PROSITE" id="PS51746"/>
    </source>
</evidence>
<keyword evidence="4" id="KW-1185">Reference proteome</keyword>